<dbReference type="InterPro" id="IPR052895">
    <property type="entry name" value="HetReg/Transcr_Mod"/>
</dbReference>
<dbReference type="AlphaFoldDB" id="A0AAD9W393"/>
<dbReference type="InterPro" id="IPR010730">
    <property type="entry name" value="HET"/>
</dbReference>
<protein>
    <recommendedName>
        <fullName evidence="1">Heterokaryon incompatibility domain-containing protein</fullName>
    </recommendedName>
</protein>
<dbReference type="Pfam" id="PF06985">
    <property type="entry name" value="HET"/>
    <property type="match status" value="1"/>
</dbReference>
<evidence type="ECO:0000259" key="1">
    <source>
        <dbReference type="Pfam" id="PF06985"/>
    </source>
</evidence>
<organism evidence="2 3">
    <name type="scientific">Phomopsis amygdali</name>
    <name type="common">Fusicoccum amygdali</name>
    <dbReference type="NCBI Taxonomy" id="1214568"/>
    <lineage>
        <taxon>Eukaryota</taxon>
        <taxon>Fungi</taxon>
        <taxon>Dikarya</taxon>
        <taxon>Ascomycota</taxon>
        <taxon>Pezizomycotina</taxon>
        <taxon>Sordariomycetes</taxon>
        <taxon>Sordariomycetidae</taxon>
        <taxon>Diaporthales</taxon>
        <taxon>Diaporthaceae</taxon>
        <taxon>Diaporthe</taxon>
    </lineage>
</organism>
<dbReference type="PANTHER" id="PTHR24148:SF73">
    <property type="entry name" value="HET DOMAIN PROTEIN (AFU_ORTHOLOGUE AFUA_8G01020)"/>
    <property type="match status" value="1"/>
</dbReference>
<dbReference type="Proteomes" id="UP001265746">
    <property type="component" value="Unassembled WGS sequence"/>
</dbReference>
<name>A0AAD9W393_PHOAM</name>
<evidence type="ECO:0000313" key="2">
    <source>
        <dbReference type="EMBL" id="KAK2606564.1"/>
    </source>
</evidence>
<accession>A0AAD9W393</accession>
<feature type="domain" description="Heterokaryon incompatibility" evidence="1">
    <location>
        <begin position="53"/>
        <end position="249"/>
    </location>
</feature>
<keyword evidence="3" id="KW-1185">Reference proteome</keyword>
<reference evidence="2" key="1">
    <citation type="submission" date="2023-06" db="EMBL/GenBank/DDBJ databases">
        <authorList>
            <person name="Noh H."/>
        </authorList>
    </citation>
    <scope>NUCLEOTIDE SEQUENCE</scope>
    <source>
        <strain evidence="2">DUCC20226</strain>
    </source>
</reference>
<comment type="caution">
    <text evidence="2">The sequence shown here is derived from an EMBL/GenBank/DDBJ whole genome shotgun (WGS) entry which is preliminary data.</text>
</comment>
<proteinExistence type="predicted"/>
<dbReference type="PANTHER" id="PTHR24148">
    <property type="entry name" value="ANKYRIN REPEAT DOMAIN-CONTAINING PROTEIN 39 HOMOLOG-RELATED"/>
    <property type="match status" value="1"/>
</dbReference>
<evidence type="ECO:0000313" key="3">
    <source>
        <dbReference type="Proteomes" id="UP001265746"/>
    </source>
</evidence>
<gene>
    <name evidence="2" type="ORF">N8I77_005305</name>
</gene>
<dbReference type="EMBL" id="JAUJFL010000003">
    <property type="protein sequence ID" value="KAK2606564.1"/>
    <property type="molecule type" value="Genomic_DNA"/>
</dbReference>
<sequence>MQTQDRATMIYDGDELALTHSRDIRLLRLERIDEDELLHCHLRVANLDERPVYRSISYTWGPSTQTKLRRHDDTPENEKYLHRIICNGQTLDVTQNLYDCLYQLCDLRAMHPISSFEFWIDAVCINQSDLNERAQQVSMMSNIYHQAEEVIIWLGIRDDSTPLAYKVIEKLGSEWSNEGLRHNRWPADCTRTEGLGEYFLDILKMDVAQKNRGLTVDSPFWNLHSRECWKSVLEFFSRTWFTRSWVVQELVLAQKTVVLCGSMTFDWAHIQATSEFLASQVSRKMLKSWVDEDFDIDNAALKTAAKLEAVKRDVRNKHPSILLRTLIRCRDTGCKEDKDKIFSVLGMYQLVTQTRLQSNDRLYPDYGLDTAEIYTNAAIEILKQETDLTLLTVAEGEDFCDRVKLPNLPSWIPDWTFATRKTSLGLGITGYERFNASKGLKCEVAFSDDNKVLFVKAARLDRIVRVGETKESVGNGESFDKWLKLLEAPEIQHHTPTRRQDAFWRTLITNTDTMGRCPAPPKLQAGFLQWITKKGANADHGLSHRVAQSFPLERNAQGIVTLQHIPPREMRESLEGFELQYAHALHQRPLLTSKGYLGLGSQSMKIEVCERRDREYSVWIVCGSRVPLIFRDTDRPGRYNLVGGAYVHEFMGGEALQQNLRFETIGLE</sequence>